<dbReference type="Pfam" id="PF03407">
    <property type="entry name" value="Nucleotid_trans"/>
    <property type="match status" value="1"/>
</dbReference>
<keyword evidence="1" id="KW-0472">Membrane</keyword>
<dbReference type="HOGENOM" id="CLU_035078_0_0_1"/>
<reference evidence="5" key="1">
    <citation type="submission" date="2012-12" db="EMBL/GenBank/DDBJ databases">
        <authorList>
            <person name="Hellsten U."/>
            <person name="Grimwood J."/>
            <person name="Chapman J.A."/>
            <person name="Shapiro H."/>
            <person name="Aerts A."/>
            <person name="Otillar R.P."/>
            <person name="Terry A.Y."/>
            <person name="Boore J.L."/>
            <person name="Simakov O."/>
            <person name="Marletaz F."/>
            <person name="Cho S.-J."/>
            <person name="Edsinger-Gonzales E."/>
            <person name="Havlak P."/>
            <person name="Kuo D.-H."/>
            <person name="Larsson T."/>
            <person name="Lv J."/>
            <person name="Arendt D."/>
            <person name="Savage R."/>
            <person name="Osoegawa K."/>
            <person name="de Jong P."/>
            <person name="Lindberg D.R."/>
            <person name="Seaver E.C."/>
            <person name="Weisblat D.A."/>
            <person name="Putnam N.H."/>
            <person name="Grigoriev I.V."/>
            <person name="Rokhsar D.S."/>
        </authorList>
    </citation>
    <scope>NUCLEOTIDE SEQUENCE</scope>
</reference>
<sequence>MLIYNRNIFSLKFVFFASVIFVSAIFIEIKYDVLHQVKDVTKGIYLLNNFINDNDLSNMKEEMRDKMFIDAISMYAKTIPKRFSNETELKFIILAVTDNSFFDMALNLYLTSFKKFKIINFLFVGIGKTACKNFLKMNVQCFYFTETSGSNNTADFGSKQFQQKVNIRTEMILKALKADFSVLHTDVDVTFLDNPIPYIESKAMKIQNVAFQSDIISYNSGFLIIKPTNFSIELYTLTRDVANKSRSIDDQESLNLAIKVMQSKYKSNPEISSIDIFDKTKILCGKCYFEEVDRNFPTKNGSNGCPGCLVMHNNWIKTHAAKVYRFKEILLWFVDKGGYYSDRNRKYLLYNNPFFSFPPVNYTTDREELNALKTGFALAQMLNRTLIIPRFHCRGAKNPYECSLIHWINVKSFDMFFEYRENSFLSNPLVPENIRKNLSQTCPYGKNQNKNLNNLNVCTPPLKNFTTECLEPVWILIDSKKSVPYNDLIRDSYDRVVTINLKNYTQIPEQEILKKFGKCDDGVLHVVSLIGVEVTFDNITKNNEFETKIRSGFLRNGYMQL</sequence>
<evidence type="ECO:0000313" key="5">
    <source>
        <dbReference type="Proteomes" id="UP000015101"/>
    </source>
</evidence>
<accession>T1F703</accession>
<evidence type="ECO:0000259" key="2">
    <source>
        <dbReference type="Pfam" id="PF03407"/>
    </source>
</evidence>
<keyword evidence="1" id="KW-0812">Transmembrane</keyword>
<dbReference type="RefSeq" id="XP_009018459.1">
    <property type="nucleotide sequence ID" value="XM_009020211.1"/>
</dbReference>
<name>T1F703_HELRO</name>
<dbReference type="OrthoDB" id="1712432at2759"/>
<dbReference type="InParanoid" id="T1F703"/>
<evidence type="ECO:0000256" key="1">
    <source>
        <dbReference type="SAM" id="Phobius"/>
    </source>
</evidence>
<dbReference type="Proteomes" id="UP000015101">
    <property type="component" value="Unassembled WGS sequence"/>
</dbReference>
<protein>
    <recommendedName>
        <fullName evidence="2">Nucleotide-diphospho-sugar transferase domain-containing protein</fullName>
    </recommendedName>
</protein>
<dbReference type="PANTHER" id="PTHR47032:SF1">
    <property type="entry name" value="UDP-D-XYLOSE:L-FUCOSE ALPHA-1,3-D-XYLOSYLTRANSFERASE-RELATED"/>
    <property type="match status" value="1"/>
</dbReference>
<feature type="transmembrane region" description="Helical" evidence="1">
    <location>
        <begin position="7"/>
        <end position="27"/>
    </location>
</feature>
<keyword evidence="5" id="KW-1185">Reference proteome</keyword>
<organism evidence="4 5">
    <name type="scientific">Helobdella robusta</name>
    <name type="common">Californian leech</name>
    <dbReference type="NCBI Taxonomy" id="6412"/>
    <lineage>
        <taxon>Eukaryota</taxon>
        <taxon>Metazoa</taxon>
        <taxon>Spiralia</taxon>
        <taxon>Lophotrochozoa</taxon>
        <taxon>Annelida</taxon>
        <taxon>Clitellata</taxon>
        <taxon>Hirudinea</taxon>
        <taxon>Rhynchobdellida</taxon>
        <taxon>Glossiphoniidae</taxon>
        <taxon>Helobdella</taxon>
    </lineage>
</organism>
<reference evidence="4" key="3">
    <citation type="submission" date="2015-06" db="UniProtKB">
        <authorList>
            <consortium name="EnsemblMetazoa"/>
        </authorList>
    </citation>
    <scope>IDENTIFICATION</scope>
</reference>
<dbReference type="OMA" id="VNIRTEM"/>
<dbReference type="InterPro" id="IPR052636">
    <property type="entry name" value="UDP-D-xylose:L-fucose_XylT"/>
</dbReference>
<dbReference type="EMBL" id="KB096633">
    <property type="protein sequence ID" value="ESO03311.1"/>
    <property type="molecule type" value="Genomic_DNA"/>
</dbReference>
<dbReference type="CTD" id="20204602"/>
<dbReference type="GO" id="GO:0005794">
    <property type="term" value="C:Golgi apparatus"/>
    <property type="evidence" value="ECO:0000318"/>
    <property type="project" value="GO_Central"/>
</dbReference>
<feature type="domain" description="Nucleotide-diphospho-sugar transferase" evidence="2">
    <location>
        <begin position="120"/>
        <end position="326"/>
    </location>
</feature>
<reference evidence="3 5" key="2">
    <citation type="journal article" date="2013" name="Nature">
        <title>Insights into bilaterian evolution from three spiralian genomes.</title>
        <authorList>
            <person name="Simakov O."/>
            <person name="Marletaz F."/>
            <person name="Cho S.J."/>
            <person name="Edsinger-Gonzales E."/>
            <person name="Havlak P."/>
            <person name="Hellsten U."/>
            <person name="Kuo D.H."/>
            <person name="Larsson T."/>
            <person name="Lv J."/>
            <person name="Arendt D."/>
            <person name="Savage R."/>
            <person name="Osoegawa K."/>
            <person name="de Jong P."/>
            <person name="Grimwood J."/>
            <person name="Chapman J.A."/>
            <person name="Shapiro H."/>
            <person name="Aerts A."/>
            <person name="Otillar R.P."/>
            <person name="Terry A.Y."/>
            <person name="Boore J.L."/>
            <person name="Grigoriev I.V."/>
            <person name="Lindberg D.R."/>
            <person name="Seaver E.C."/>
            <person name="Weisblat D.A."/>
            <person name="Putnam N.H."/>
            <person name="Rokhsar D.S."/>
        </authorList>
    </citation>
    <scope>NUCLEOTIDE SEQUENCE</scope>
</reference>
<dbReference type="STRING" id="6412.T1F703"/>
<dbReference type="EnsemblMetazoa" id="HelroT173597">
    <property type="protein sequence ID" value="HelroP173597"/>
    <property type="gene ID" value="HelroG173597"/>
</dbReference>
<evidence type="ECO:0000313" key="4">
    <source>
        <dbReference type="EnsemblMetazoa" id="HelroP173597"/>
    </source>
</evidence>
<proteinExistence type="predicted"/>
<evidence type="ECO:0000313" key="3">
    <source>
        <dbReference type="EMBL" id="ESO03311.1"/>
    </source>
</evidence>
<dbReference type="GeneID" id="20204602"/>
<dbReference type="GO" id="GO:0016757">
    <property type="term" value="F:glycosyltransferase activity"/>
    <property type="evidence" value="ECO:0000318"/>
    <property type="project" value="GO_Central"/>
</dbReference>
<dbReference type="KEGG" id="hro:HELRODRAFT_173597"/>
<dbReference type="AlphaFoldDB" id="T1F703"/>
<dbReference type="InterPro" id="IPR005069">
    <property type="entry name" value="Nucl-diP-sugar_transferase"/>
</dbReference>
<dbReference type="EMBL" id="AMQM01004606">
    <property type="status" value="NOT_ANNOTATED_CDS"/>
    <property type="molecule type" value="Genomic_DNA"/>
</dbReference>
<dbReference type="PANTHER" id="PTHR47032">
    <property type="entry name" value="UDP-D-XYLOSE:L-FUCOSE ALPHA-1,3-D-XYLOSYLTRANSFERASE-RELATED"/>
    <property type="match status" value="1"/>
</dbReference>
<gene>
    <name evidence="4" type="primary">20204602</name>
    <name evidence="3" type="ORF">HELRODRAFT_173597</name>
</gene>
<keyword evidence="1" id="KW-1133">Transmembrane helix</keyword>